<proteinExistence type="predicted"/>
<reference evidence="4" key="1">
    <citation type="submission" date="2020-04" db="EMBL/GenBank/DDBJ databases">
        <authorList>
            <person name="Alioto T."/>
            <person name="Alioto T."/>
            <person name="Gomez Garrido J."/>
        </authorList>
    </citation>
    <scope>NUCLEOTIDE SEQUENCE</scope>
    <source>
        <strain evidence="4">A484AB</strain>
    </source>
</reference>
<organism evidence="4 5">
    <name type="scientific">Paramuricea clavata</name>
    <name type="common">Red gorgonian</name>
    <name type="synonym">Violescent sea-whip</name>
    <dbReference type="NCBI Taxonomy" id="317549"/>
    <lineage>
        <taxon>Eukaryota</taxon>
        <taxon>Metazoa</taxon>
        <taxon>Cnidaria</taxon>
        <taxon>Anthozoa</taxon>
        <taxon>Octocorallia</taxon>
        <taxon>Malacalcyonacea</taxon>
        <taxon>Plexauridae</taxon>
        <taxon>Paramuricea</taxon>
    </lineage>
</organism>
<comment type="caution">
    <text evidence="4">The sequence shown here is derived from an EMBL/GenBank/DDBJ whole genome shotgun (WGS) entry which is preliminary data.</text>
</comment>
<keyword evidence="2" id="KW-0812">Transmembrane</keyword>
<accession>A0A7D9ECN0</accession>
<name>A0A7D9ECN0_PARCT</name>
<dbReference type="AlphaFoldDB" id="A0A7D9ECN0"/>
<dbReference type="EMBL" id="CACRXK020005142">
    <property type="protein sequence ID" value="CAB4005251.1"/>
    <property type="molecule type" value="Genomic_DNA"/>
</dbReference>
<sequence>MFLCEDLAIKFVFSILFLSSTANDNKSMNAEHGLVSSFATNNNIVSDVNQGQSKLQKSITDSFAESCPVYLNTSKQCFPTLKKKNSSFELYNITEETNKLNLTAERENLRLFAETSSDSNETIGLKAQAFVKESINYIFGLTESQKFFIAASYLLALWKFYGARLRPIIFKVRCKLFGKPKTAIQRNISINPSEKTILVQNDVARDEHMNTDDLPTDSSRERHVTTVEETTDSACDSHVDSDEEPNDLSCEEHVDNEDYIITTSSSVDDLPTATPNKQTTPPTTFPAQLKHSLSFNRSDSLSEESCDEDFPDEFFVFPTDCGNIGWILGDEHWEKIDSSQESLTSDDGGTDSTGIELGQSYDVACDLDSRASSRSSCHSPAPKEVVSCLSSASDEDPVTVATTSGWDDWIEETHQGNGEMNCGNHGNVDQWILECGDSNKSTLSNGGTSNVHHDDEPTNNSVHDCDLMSESYEDSFQLYRGEYSEHGSSVQESSFESENRVEVYNNIEPENLGAGDVNRWLSAENEIVQEDIMDTTFEQRVNNHVVAAAIFAGTFVLPCLIAAKLLK</sequence>
<protein>
    <submittedName>
        <fullName evidence="4">Uncharacterized protein</fullName>
    </submittedName>
</protein>
<feature type="transmembrane region" description="Helical" evidence="2">
    <location>
        <begin position="545"/>
        <end position="566"/>
    </location>
</feature>
<gene>
    <name evidence="4" type="ORF">PACLA_8A058569</name>
</gene>
<keyword evidence="2" id="KW-1133">Transmembrane helix</keyword>
<keyword evidence="2" id="KW-0472">Membrane</keyword>
<dbReference type="Proteomes" id="UP001152795">
    <property type="component" value="Unassembled WGS sequence"/>
</dbReference>
<evidence type="ECO:0000256" key="2">
    <source>
        <dbReference type="SAM" id="Phobius"/>
    </source>
</evidence>
<feature type="chain" id="PRO_5043837321" evidence="3">
    <location>
        <begin position="23"/>
        <end position="567"/>
    </location>
</feature>
<evidence type="ECO:0000256" key="3">
    <source>
        <dbReference type="SAM" id="SignalP"/>
    </source>
</evidence>
<evidence type="ECO:0000256" key="1">
    <source>
        <dbReference type="SAM" id="MobiDB-lite"/>
    </source>
</evidence>
<feature type="signal peptide" evidence="3">
    <location>
        <begin position="1"/>
        <end position="22"/>
    </location>
</feature>
<evidence type="ECO:0000313" key="5">
    <source>
        <dbReference type="Proteomes" id="UP001152795"/>
    </source>
</evidence>
<evidence type="ECO:0000313" key="4">
    <source>
        <dbReference type="EMBL" id="CAB4005251.1"/>
    </source>
</evidence>
<keyword evidence="5" id="KW-1185">Reference proteome</keyword>
<feature type="region of interest" description="Disordered" evidence="1">
    <location>
        <begin position="228"/>
        <end position="248"/>
    </location>
</feature>
<keyword evidence="3" id="KW-0732">Signal</keyword>